<name>A0AAD4EK47_9AGAM</name>
<evidence type="ECO:0000256" key="1">
    <source>
        <dbReference type="SAM" id="MobiDB-lite"/>
    </source>
</evidence>
<protein>
    <submittedName>
        <fullName evidence="2">Uncharacterized protein</fullName>
    </submittedName>
</protein>
<dbReference type="AlphaFoldDB" id="A0AAD4EK47"/>
<dbReference type="Proteomes" id="UP001195769">
    <property type="component" value="Unassembled WGS sequence"/>
</dbReference>
<sequence length="962" mass="105749">MTFGEIAHYVTQPMGWPEPVRGVASLLSPFHCPDKPSNERLDSASASTFSEPLTSNEVPAPGSYTAKDFDILIHSTAVGLCRLAELPRYGGERPTVPLWSQLVHALANTLSSDVLIIEDAPFIMPRAQNASQPSNLIDGRATLLAAHTIFPAPRNYSDTSMTSLRNEQDEDESMHSADSDSCNGSVDSLDLPLQAHMLPGRGRCLLAVVPILLVADSRNIVPLLCSALYQRRVWGICQPVVGLCCSSTGTIVTAIFGWLDSDQSEECPMPTPHLALAADVGLDPSMGVFDFADAHSSISLAQFVLRLRTHSQDIKGAISIEAVNSLSPLRWRSDLPDFETQFGGQSDERVVSWIHEVHVQTSSSETSSSSTPRTPSPLLDTALVSYDTMASDLSMISEDEPVDVPKLFYGTHLKNTTRGGGSQPSGSLKRHGRLPAKAKGSTSLCSESYLNSRMAALPDNGLVDGLSMSNWLFERRAFTVGRIPITSKELEKTAGINEMIEKYDKMTVFCWSDAIKAELSSAALDSCLLDMRAELCATNHRPSSQSNTIVVHLSEDIQFISSRISALLHAVQGARICDTVAKLYGANEADRRHEWDSLLMNFYQTTAEQGDVLLERPLNLARNFGADDTFSSTQAIEAVDEYTRLCLDQYQSVGSNDNSFKQAIAARDQANKFADDIKRCKVLTEVIGSHSSKDPVTGKCNAILVIPCPGAATTVLQRICGTIEPEKFSKSFMLVQGPKADKLDASTSQSVGHSQKITSMETKRIDDHAQLQNPFHCSPDDDKAPQEEKITDMDIYSDEPRKQDLFLPVLLAEYKKRDQSSISTAMNQTKTFLVSAVTFLSELGITDHPVFGLVVNGALGAITMAWKKNNQIYIMERNVRHYDIRDPFQALQFVSVLPRLARHGLHLRCLLEKQLEIIHVNQVHSELQWSKLSQREDERSAAARTRLEQGAAQEVVQKGSRD</sequence>
<feature type="region of interest" description="Disordered" evidence="1">
    <location>
        <begin position="940"/>
        <end position="962"/>
    </location>
</feature>
<feature type="region of interest" description="Disordered" evidence="1">
    <location>
        <begin position="157"/>
        <end position="181"/>
    </location>
</feature>
<comment type="caution">
    <text evidence="2">The sequence shown here is derived from an EMBL/GenBank/DDBJ whole genome shotgun (WGS) entry which is preliminary data.</text>
</comment>
<proteinExistence type="predicted"/>
<accession>A0AAD4EK47</accession>
<dbReference type="EMBL" id="JABBWK010000002">
    <property type="protein sequence ID" value="KAG1907688.1"/>
    <property type="molecule type" value="Genomic_DNA"/>
</dbReference>
<dbReference type="RefSeq" id="XP_041233263.1">
    <property type="nucleotide sequence ID" value="XM_041378385.1"/>
</dbReference>
<keyword evidence="3" id="KW-1185">Reference proteome</keyword>
<evidence type="ECO:0000313" key="3">
    <source>
        <dbReference type="Proteomes" id="UP001195769"/>
    </source>
</evidence>
<organism evidence="2 3">
    <name type="scientific">Suillus fuscotomentosus</name>
    <dbReference type="NCBI Taxonomy" id="1912939"/>
    <lineage>
        <taxon>Eukaryota</taxon>
        <taxon>Fungi</taxon>
        <taxon>Dikarya</taxon>
        <taxon>Basidiomycota</taxon>
        <taxon>Agaricomycotina</taxon>
        <taxon>Agaricomycetes</taxon>
        <taxon>Agaricomycetidae</taxon>
        <taxon>Boletales</taxon>
        <taxon>Suillineae</taxon>
        <taxon>Suillaceae</taxon>
        <taxon>Suillus</taxon>
    </lineage>
</organism>
<evidence type="ECO:0000313" key="2">
    <source>
        <dbReference type="EMBL" id="KAG1907688.1"/>
    </source>
</evidence>
<gene>
    <name evidence="2" type="ORF">F5891DRAFT_996569</name>
</gene>
<dbReference type="GeneID" id="64672683"/>
<reference evidence="2" key="1">
    <citation type="journal article" date="2020" name="New Phytol.">
        <title>Comparative genomics reveals dynamic genome evolution in host specialist ectomycorrhizal fungi.</title>
        <authorList>
            <person name="Lofgren L.A."/>
            <person name="Nguyen N.H."/>
            <person name="Vilgalys R."/>
            <person name="Ruytinx J."/>
            <person name="Liao H.L."/>
            <person name="Branco S."/>
            <person name="Kuo A."/>
            <person name="LaButti K."/>
            <person name="Lipzen A."/>
            <person name="Andreopoulos W."/>
            <person name="Pangilinan J."/>
            <person name="Riley R."/>
            <person name="Hundley H."/>
            <person name="Na H."/>
            <person name="Barry K."/>
            <person name="Grigoriev I.V."/>
            <person name="Stajich J.E."/>
            <person name="Kennedy P.G."/>
        </authorList>
    </citation>
    <scope>NUCLEOTIDE SEQUENCE</scope>
    <source>
        <strain evidence="2">FC203</strain>
    </source>
</reference>